<dbReference type="SMART" id="SM00442">
    <property type="entry name" value="FGF"/>
    <property type="match status" value="1"/>
</dbReference>
<comment type="caution">
    <text evidence="4">The sequence shown here is derived from an EMBL/GenBank/DDBJ whole genome shotgun (WGS) entry which is preliminary data.</text>
</comment>
<reference evidence="4 5" key="1">
    <citation type="submission" date="2022-05" db="EMBL/GenBank/DDBJ databases">
        <authorList>
            <consortium name="Genoscope - CEA"/>
            <person name="William W."/>
        </authorList>
    </citation>
    <scope>NUCLEOTIDE SEQUENCE [LARGE SCALE GENOMIC DNA]</scope>
</reference>
<gene>
    <name evidence="4" type="ORF">PEVE_00039241</name>
</gene>
<evidence type="ECO:0000256" key="2">
    <source>
        <dbReference type="RuleBase" id="RU049442"/>
    </source>
</evidence>
<dbReference type="Gene3D" id="2.80.10.50">
    <property type="match status" value="1"/>
</dbReference>
<dbReference type="InterPro" id="IPR056378">
    <property type="entry name" value="Let-756-like_FGF"/>
</dbReference>
<sequence>MDTITIMVTWVTIAYLYIGLSVALPLKQVSNKTSSSRPPVTAHVQQNLAIDVQKILSFPTFTRRVRLYNKNGFFLQVSEGRRLRGTRNFNNRNTLLDMESMGTSVVRLKGVVSNSYFCMNGKGIPHVMAHPSDECLFRETLGPNHFHTYTSYKYSGRNSGNMTHEFYIAIKKNGKLKHGANTGPIQKSVDFMVVPLKKGNQ</sequence>
<dbReference type="InterPro" id="IPR008996">
    <property type="entry name" value="IL1/FGF"/>
</dbReference>
<organism evidence="4 5">
    <name type="scientific">Porites evermanni</name>
    <dbReference type="NCBI Taxonomy" id="104178"/>
    <lineage>
        <taxon>Eukaryota</taxon>
        <taxon>Metazoa</taxon>
        <taxon>Cnidaria</taxon>
        <taxon>Anthozoa</taxon>
        <taxon>Hexacorallia</taxon>
        <taxon>Scleractinia</taxon>
        <taxon>Fungiina</taxon>
        <taxon>Poritidae</taxon>
        <taxon>Porites</taxon>
    </lineage>
</organism>
<dbReference type="CDD" id="cd00058">
    <property type="entry name" value="beta-trefoil_FGF"/>
    <property type="match status" value="1"/>
</dbReference>
<keyword evidence="5" id="KW-1185">Reference proteome</keyword>
<comment type="similarity">
    <text evidence="1 2">Belongs to the heparin-binding growth factors family.</text>
</comment>
<evidence type="ECO:0000313" key="4">
    <source>
        <dbReference type="EMBL" id="CAH3033086.1"/>
    </source>
</evidence>
<dbReference type="EMBL" id="CALNXI010000689">
    <property type="protein sequence ID" value="CAH3033086.1"/>
    <property type="molecule type" value="Genomic_DNA"/>
</dbReference>
<accession>A0ABN8MPQ7</accession>
<dbReference type="Proteomes" id="UP001159427">
    <property type="component" value="Unassembled WGS sequence"/>
</dbReference>
<dbReference type="PRINTS" id="PR00263">
    <property type="entry name" value="HBGFFGF"/>
</dbReference>
<name>A0ABN8MPQ7_9CNID</name>
<dbReference type="Pfam" id="PF00167">
    <property type="entry name" value="FGF"/>
    <property type="match status" value="1"/>
</dbReference>
<dbReference type="PANTHER" id="PTHR11486">
    <property type="entry name" value="FIBROBLAST GROWTH FACTOR"/>
    <property type="match status" value="1"/>
</dbReference>
<proteinExistence type="inferred from homology"/>
<evidence type="ECO:0000256" key="3">
    <source>
        <dbReference type="SAM" id="Phobius"/>
    </source>
</evidence>
<dbReference type="InterPro" id="IPR002209">
    <property type="entry name" value="Fibroblast_GF_fam"/>
</dbReference>
<feature type="transmembrane region" description="Helical" evidence="3">
    <location>
        <begin position="6"/>
        <end position="26"/>
    </location>
</feature>
<keyword evidence="3" id="KW-0812">Transmembrane</keyword>
<dbReference type="SUPFAM" id="SSF50353">
    <property type="entry name" value="Cytokine"/>
    <property type="match status" value="1"/>
</dbReference>
<protein>
    <recommendedName>
        <fullName evidence="2">Fibroblast growth factor</fullName>
        <shortName evidence="2">FGF</shortName>
    </recommendedName>
</protein>
<keyword evidence="3" id="KW-0472">Membrane</keyword>
<evidence type="ECO:0000256" key="1">
    <source>
        <dbReference type="ARBA" id="ARBA00007936"/>
    </source>
</evidence>
<keyword evidence="3" id="KW-1133">Transmembrane helix</keyword>
<dbReference type="PRINTS" id="PR00262">
    <property type="entry name" value="IL1HBGF"/>
</dbReference>
<evidence type="ECO:0000313" key="5">
    <source>
        <dbReference type="Proteomes" id="UP001159427"/>
    </source>
</evidence>